<protein>
    <submittedName>
        <fullName evidence="4">Dehydrogenase</fullName>
    </submittedName>
</protein>
<evidence type="ECO:0000259" key="3">
    <source>
        <dbReference type="Pfam" id="PF22725"/>
    </source>
</evidence>
<dbReference type="SUPFAM" id="SSF55347">
    <property type="entry name" value="Glyceraldehyde-3-phosphate dehydrogenase-like, C-terminal domain"/>
    <property type="match status" value="1"/>
</dbReference>
<name>A0ABS2NX80_9BACI</name>
<feature type="domain" description="Gfo/Idh/MocA-like oxidoreductase N-terminal" evidence="2">
    <location>
        <begin position="6"/>
        <end position="119"/>
    </location>
</feature>
<dbReference type="PANTHER" id="PTHR43818">
    <property type="entry name" value="BCDNA.GH03377"/>
    <property type="match status" value="1"/>
</dbReference>
<dbReference type="SUPFAM" id="SSF51735">
    <property type="entry name" value="NAD(P)-binding Rossmann-fold domains"/>
    <property type="match status" value="1"/>
</dbReference>
<dbReference type="InterPro" id="IPR000683">
    <property type="entry name" value="Gfo/Idh/MocA-like_OxRdtase_N"/>
</dbReference>
<evidence type="ECO:0000313" key="5">
    <source>
        <dbReference type="Proteomes" id="UP000737402"/>
    </source>
</evidence>
<gene>
    <name evidence="4" type="ORF">JOC95_001100</name>
</gene>
<keyword evidence="5" id="KW-1185">Reference proteome</keyword>
<evidence type="ECO:0000259" key="2">
    <source>
        <dbReference type="Pfam" id="PF01408"/>
    </source>
</evidence>
<dbReference type="InterPro" id="IPR036291">
    <property type="entry name" value="NAD(P)-bd_dom_sf"/>
</dbReference>
<sequence length="319" mass="35801">MSNIKRVGIVGLGVIGQRLISEFKKSSAIEIAGICDRQVELAKQTSTQLEGVPFYTDYEDLIQQDDVDFVYVAVPPAIHHDVVMAAFAHKKHVLCEKPLANSDQEGLNMLNEGQKTGLIHAMHFPLAYQKAFFFMKGLVDEGSLGDIRRIYLKMHFPEWPRPWQKTPWIGKREQGGFIREITPHYLQMILALFGPVKKVTSSVEFPEDETASELGVIATIELESGLKVLVDGLVGQAGKEHISFTIHGTEQSVALDDWRVVKTAYKGEDWQQVDLSETNLPHYSLIDEMVKKLDGEDAYLVGFDEGYAVQKVLEKLLEG</sequence>
<accession>A0ABS2NX80</accession>
<organism evidence="4 5">
    <name type="scientific">Sutcliffiella tianshenii</name>
    <dbReference type="NCBI Taxonomy" id="1463404"/>
    <lineage>
        <taxon>Bacteria</taxon>
        <taxon>Bacillati</taxon>
        <taxon>Bacillota</taxon>
        <taxon>Bacilli</taxon>
        <taxon>Bacillales</taxon>
        <taxon>Bacillaceae</taxon>
        <taxon>Sutcliffiella</taxon>
    </lineage>
</organism>
<proteinExistence type="predicted"/>
<comment type="caution">
    <text evidence="4">The sequence shown here is derived from an EMBL/GenBank/DDBJ whole genome shotgun (WGS) entry which is preliminary data.</text>
</comment>
<dbReference type="EMBL" id="JAFBED010000002">
    <property type="protein sequence ID" value="MBM7619251.1"/>
    <property type="molecule type" value="Genomic_DNA"/>
</dbReference>
<evidence type="ECO:0000256" key="1">
    <source>
        <dbReference type="ARBA" id="ARBA00023002"/>
    </source>
</evidence>
<evidence type="ECO:0000313" key="4">
    <source>
        <dbReference type="EMBL" id="MBM7619251.1"/>
    </source>
</evidence>
<dbReference type="Pfam" id="PF01408">
    <property type="entry name" value="GFO_IDH_MocA"/>
    <property type="match status" value="1"/>
</dbReference>
<feature type="domain" description="GFO/IDH/MocA-like oxidoreductase" evidence="3">
    <location>
        <begin position="135"/>
        <end position="253"/>
    </location>
</feature>
<dbReference type="PANTHER" id="PTHR43818:SF11">
    <property type="entry name" value="BCDNA.GH03377"/>
    <property type="match status" value="1"/>
</dbReference>
<dbReference type="Proteomes" id="UP000737402">
    <property type="component" value="Unassembled WGS sequence"/>
</dbReference>
<dbReference type="Pfam" id="PF22725">
    <property type="entry name" value="GFO_IDH_MocA_C3"/>
    <property type="match status" value="1"/>
</dbReference>
<reference evidence="4 5" key="1">
    <citation type="submission" date="2021-01" db="EMBL/GenBank/DDBJ databases">
        <title>Genomic Encyclopedia of Type Strains, Phase IV (KMG-IV): sequencing the most valuable type-strain genomes for metagenomic binning, comparative biology and taxonomic classification.</title>
        <authorList>
            <person name="Goeker M."/>
        </authorList>
    </citation>
    <scope>NUCLEOTIDE SEQUENCE [LARGE SCALE GENOMIC DNA]</scope>
    <source>
        <strain evidence="4 5">DSM 25879</strain>
    </source>
</reference>
<dbReference type="InterPro" id="IPR055170">
    <property type="entry name" value="GFO_IDH_MocA-like_dom"/>
</dbReference>
<dbReference type="InterPro" id="IPR050463">
    <property type="entry name" value="Gfo/Idh/MocA_oxidrdct_glycsds"/>
</dbReference>
<dbReference type="Gene3D" id="3.30.360.10">
    <property type="entry name" value="Dihydrodipicolinate Reductase, domain 2"/>
    <property type="match status" value="1"/>
</dbReference>
<dbReference type="RefSeq" id="WP_204414199.1">
    <property type="nucleotide sequence ID" value="NZ_JAFBED010000002.1"/>
</dbReference>
<dbReference type="Gene3D" id="3.40.50.720">
    <property type="entry name" value="NAD(P)-binding Rossmann-like Domain"/>
    <property type="match status" value="1"/>
</dbReference>
<keyword evidence="1" id="KW-0560">Oxidoreductase</keyword>